<evidence type="ECO:0000256" key="3">
    <source>
        <dbReference type="SAM" id="SignalP"/>
    </source>
</evidence>
<keyword evidence="3" id="KW-0732">Signal</keyword>
<comment type="cofactor">
    <cofactor evidence="2">
        <name>Mn(2+)</name>
        <dbReference type="ChEBI" id="CHEBI:29035"/>
    </cofactor>
    <text evidence="2">The Mn(2+) ion enhances activity.</text>
</comment>
<dbReference type="EMBL" id="JFZA02000001">
    <property type="protein sequence ID" value="KFG91892.1"/>
    <property type="molecule type" value="Genomic_DNA"/>
</dbReference>
<dbReference type="NCBIfam" id="TIGR01891">
    <property type="entry name" value="amidohydrolases"/>
    <property type="match status" value="1"/>
</dbReference>
<dbReference type="InterPro" id="IPR002933">
    <property type="entry name" value="Peptidase_M20"/>
</dbReference>
<dbReference type="GO" id="GO:0046872">
    <property type="term" value="F:metal ion binding"/>
    <property type="evidence" value="ECO:0007669"/>
    <property type="project" value="UniProtKB-KW"/>
</dbReference>
<gene>
    <name evidence="5" type="ORF">BV98_000142</name>
</gene>
<comment type="caution">
    <text evidence="5">The sequence shown here is derived from an EMBL/GenBank/DDBJ whole genome shotgun (WGS) entry which is preliminary data.</text>
</comment>
<dbReference type="STRING" id="76947.GCA_002080435_00878"/>
<dbReference type="PANTHER" id="PTHR11014:SF63">
    <property type="entry name" value="METALLOPEPTIDASE, PUTATIVE (AFU_ORTHOLOGUE AFUA_6G09600)-RELATED"/>
    <property type="match status" value="1"/>
</dbReference>
<dbReference type="FunFam" id="3.30.70.360:FF:000001">
    <property type="entry name" value="N-acetyldiaminopimelate deacetylase"/>
    <property type="match status" value="1"/>
</dbReference>
<accession>A0A086PES4</accession>
<keyword evidence="2" id="KW-0464">Manganese</keyword>
<evidence type="ECO:0000259" key="4">
    <source>
        <dbReference type="Pfam" id="PF07687"/>
    </source>
</evidence>
<dbReference type="eggNOG" id="COG1473">
    <property type="taxonomic scope" value="Bacteria"/>
</dbReference>
<evidence type="ECO:0000313" key="5">
    <source>
        <dbReference type="EMBL" id="KFG91892.1"/>
    </source>
</evidence>
<sequence>MRHALWVIMVAASLSSAATAQTGTSSAPAASPAPSREIAAMIARDMDGLMTLYRDLHANPELSEQESATAAKLARRLKAMTFNVTEKVGGNGVVGVMKNGEGPVLLIRADMDGLPVTEQTGLPFASKVRTKTADGMETGVMHACGHDTHMTAFIETARLLSSMKDRWQGTLVMILQPAEEVGRGARLMLEDGLFTRFPKPTHAIAFHDAANLPAGTIGYTPGYALANVDSVDIVVRGTGGHGAYPQTAKDPIVLGARIVGALQTLVSREQDPLDPAVVTVGSFVGGAKHNIIPDEAKLLLTVRSYSDETRERLIRGIERIARGEAIAAGVPENRMPVVTVKDEYTPAAYNPPAFANRMGDLLKSHFPAGRVVETKPSMGGEDFGRYYRADKSIDSFIFWVGGVPADQMAKAAAGQLTLPSLHSPFWAPEADKVIATASEATTMMALDILKR</sequence>
<feature type="domain" description="Peptidase M20 dimerisation" evidence="4">
    <location>
        <begin position="225"/>
        <end position="324"/>
    </location>
</feature>
<evidence type="ECO:0000256" key="1">
    <source>
        <dbReference type="ARBA" id="ARBA00022801"/>
    </source>
</evidence>
<dbReference type="SUPFAM" id="SSF53187">
    <property type="entry name" value="Zn-dependent exopeptidases"/>
    <property type="match status" value="1"/>
</dbReference>
<dbReference type="InterPro" id="IPR011650">
    <property type="entry name" value="Peptidase_M20_dimer"/>
</dbReference>
<name>A0A086PES4_SPHHM</name>
<reference evidence="5" key="1">
    <citation type="submission" date="2014-08" db="EMBL/GenBank/DDBJ databases">
        <title>Draft genome sequences of Sphingobium herbicidovorans.</title>
        <authorList>
            <person name="Gan H.M."/>
            <person name="Gan H.Y."/>
            <person name="Savka M.A."/>
        </authorList>
    </citation>
    <scope>NUCLEOTIDE SEQUENCE [LARGE SCALE GENOMIC DNA]</scope>
    <source>
        <strain evidence="5">NBRC 16415</strain>
    </source>
</reference>
<keyword evidence="2" id="KW-0479">Metal-binding</keyword>
<feature type="binding site" evidence="2">
    <location>
        <position position="180"/>
    </location>
    <ligand>
        <name>Mn(2+)</name>
        <dbReference type="ChEBI" id="CHEBI:29035"/>
        <label>2</label>
    </ligand>
</feature>
<dbReference type="Pfam" id="PF07687">
    <property type="entry name" value="M20_dimer"/>
    <property type="match status" value="1"/>
</dbReference>
<dbReference type="SUPFAM" id="SSF55031">
    <property type="entry name" value="Bacterial exopeptidase dimerisation domain"/>
    <property type="match status" value="1"/>
</dbReference>
<dbReference type="GO" id="GO:0019877">
    <property type="term" value="P:diaminopimelate biosynthetic process"/>
    <property type="evidence" value="ECO:0007669"/>
    <property type="project" value="UniProtKB-ARBA"/>
</dbReference>
<keyword evidence="1" id="KW-0378">Hydrolase</keyword>
<dbReference type="PANTHER" id="PTHR11014">
    <property type="entry name" value="PEPTIDASE M20 FAMILY MEMBER"/>
    <property type="match status" value="1"/>
</dbReference>
<evidence type="ECO:0000313" key="6">
    <source>
        <dbReference type="Proteomes" id="UP000024284"/>
    </source>
</evidence>
<dbReference type="Gene3D" id="3.30.70.360">
    <property type="match status" value="1"/>
</dbReference>
<dbReference type="Proteomes" id="UP000024284">
    <property type="component" value="Unassembled WGS sequence"/>
</dbReference>
<dbReference type="PIRSF" id="PIRSF005962">
    <property type="entry name" value="Pept_M20D_amidohydro"/>
    <property type="match status" value="1"/>
</dbReference>
<dbReference type="Gene3D" id="3.40.630.10">
    <property type="entry name" value="Zn peptidases"/>
    <property type="match status" value="1"/>
</dbReference>
<feature type="chain" id="PRO_5001813225" evidence="3">
    <location>
        <begin position="21"/>
        <end position="451"/>
    </location>
</feature>
<evidence type="ECO:0000256" key="2">
    <source>
        <dbReference type="PIRSR" id="PIRSR005962-1"/>
    </source>
</evidence>
<feature type="binding site" evidence="2">
    <location>
        <position position="144"/>
    </location>
    <ligand>
        <name>Mn(2+)</name>
        <dbReference type="ChEBI" id="CHEBI:29035"/>
        <label>2</label>
    </ligand>
</feature>
<dbReference type="InterPro" id="IPR017439">
    <property type="entry name" value="Amidohydrolase"/>
</dbReference>
<protein>
    <submittedName>
        <fullName evidence="5">Peptidase M20</fullName>
    </submittedName>
</protein>
<dbReference type="GO" id="GO:0050118">
    <property type="term" value="F:N-acetyldiaminopimelate deacetylase activity"/>
    <property type="evidence" value="ECO:0007669"/>
    <property type="project" value="UniProtKB-ARBA"/>
</dbReference>
<proteinExistence type="predicted"/>
<feature type="binding site" evidence="2">
    <location>
        <position position="146"/>
    </location>
    <ligand>
        <name>Mn(2+)</name>
        <dbReference type="ChEBI" id="CHEBI:29035"/>
        <label>2</label>
    </ligand>
</feature>
<dbReference type="AlphaFoldDB" id="A0A086PES4"/>
<feature type="binding site" evidence="2">
    <location>
        <position position="207"/>
    </location>
    <ligand>
        <name>Mn(2+)</name>
        <dbReference type="ChEBI" id="CHEBI:29035"/>
        <label>2</label>
    </ligand>
</feature>
<dbReference type="OrthoDB" id="9777385at2"/>
<dbReference type="InterPro" id="IPR036264">
    <property type="entry name" value="Bact_exopeptidase_dim_dom"/>
</dbReference>
<dbReference type="Pfam" id="PF01546">
    <property type="entry name" value="Peptidase_M20"/>
    <property type="match status" value="1"/>
</dbReference>
<organism evidence="5 6">
    <name type="scientific">Sphingobium herbicidovorans (strain ATCC 700291 / DSM 11019 / CCUG 56400 / KCTC 2939 / LMG 18315 / NBRC 16415 / MH)</name>
    <name type="common">Sphingomonas herbicidovorans</name>
    <dbReference type="NCBI Taxonomy" id="1219045"/>
    <lineage>
        <taxon>Bacteria</taxon>
        <taxon>Pseudomonadati</taxon>
        <taxon>Pseudomonadota</taxon>
        <taxon>Alphaproteobacteria</taxon>
        <taxon>Sphingomonadales</taxon>
        <taxon>Sphingomonadaceae</taxon>
        <taxon>Sphingobium</taxon>
    </lineage>
</organism>
<feature type="signal peptide" evidence="3">
    <location>
        <begin position="1"/>
        <end position="20"/>
    </location>
</feature>
<dbReference type="PATRIC" id="fig|1219045.3.peg.143"/>
<feature type="binding site" evidence="2">
    <location>
        <position position="422"/>
    </location>
    <ligand>
        <name>Mn(2+)</name>
        <dbReference type="ChEBI" id="CHEBI:29035"/>
        <label>2</label>
    </ligand>
</feature>
<dbReference type="RefSeq" id="WP_037461649.1">
    <property type="nucleotide sequence ID" value="NZ_BCZD01000001.1"/>
</dbReference>
<keyword evidence="6" id="KW-1185">Reference proteome</keyword>